<sequence>MKPPILTWNLGKGSRRLKQLLVTGRMFALLSVGSMVMVLVIGIGLMIQQKSQTSPVSSMKGFAASVSGGTFASMLAMEVPGTETAGTPASFSTKQMGAFLVRVLTDINPHDPKSLLATEYPGMASDNTVLIRPGEVAGADVEPEDNQPIHDGSDDPGDLEPDGQAGEFPGDGSGRPGPEGEQPAEEKTEQGDGAAGQADGETTPPVGAEAGGTDEGKTDGTPNSSAPKRNSVFIYHSHARESWNPVLGKNVTDPQSTAKNISLLGKRLEQKLEEQGIGAIASATDYPSAIKSYKWVLSYKYSKKTVTEAMAQHKDLQYFFDIHRDSQKRKYTTATIGGKDYAQVFFIVGHGNPNWEKNEAFASQIHEALEKAYPGISRGIWGKSSKNGNGEYNQSLSPESLLIEVGGIDNTLEESNRTIDALAKVIAGLYWKDEKVNAKVAS</sequence>
<dbReference type="Pfam" id="PF07454">
    <property type="entry name" value="SpoIIP"/>
    <property type="match status" value="1"/>
</dbReference>
<keyword evidence="2" id="KW-0472">Membrane</keyword>
<dbReference type="SUPFAM" id="SSF53187">
    <property type="entry name" value="Zn-dependent exopeptidases"/>
    <property type="match status" value="1"/>
</dbReference>
<reference evidence="3 4" key="1">
    <citation type="submission" date="2019-07" db="EMBL/GenBank/DDBJ databases">
        <title>Genomic Encyclopedia of Type Strains, Phase III (KMG-III): the genomes of soil and plant-associated and newly described type strains.</title>
        <authorList>
            <person name="Whitman W."/>
        </authorList>
    </citation>
    <scope>NUCLEOTIDE SEQUENCE [LARGE SCALE GENOMIC DNA]</scope>
    <source>
        <strain evidence="3 4">BL24</strain>
    </source>
</reference>
<keyword evidence="4" id="KW-1185">Reference proteome</keyword>
<keyword evidence="2" id="KW-1133">Transmembrane helix</keyword>
<feature type="compositionally biased region" description="Low complexity" evidence="1">
    <location>
        <begin position="191"/>
        <end position="203"/>
    </location>
</feature>
<dbReference type="Proteomes" id="UP000323257">
    <property type="component" value="Unassembled WGS sequence"/>
</dbReference>
<dbReference type="OrthoDB" id="1633470at2"/>
<gene>
    <name evidence="3" type="ORF">BCM02_102620</name>
</gene>
<protein>
    <submittedName>
        <fullName evidence="3">Stage II sporulation protein P</fullName>
    </submittedName>
</protein>
<keyword evidence="2" id="KW-0812">Transmembrane</keyword>
<accession>A0A5S5CF86</accession>
<evidence type="ECO:0000256" key="2">
    <source>
        <dbReference type="SAM" id="Phobius"/>
    </source>
</evidence>
<organism evidence="3 4">
    <name type="scientific">Paenibacillus methanolicus</name>
    <dbReference type="NCBI Taxonomy" id="582686"/>
    <lineage>
        <taxon>Bacteria</taxon>
        <taxon>Bacillati</taxon>
        <taxon>Bacillota</taxon>
        <taxon>Bacilli</taxon>
        <taxon>Bacillales</taxon>
        <taxon>Paenibacillaceae</taxon>
        <taxon>Paenibacillus</taxon>
    </lineage>
</organism>
<feature type="region of interest" description="Disordered" evidence="1">
    <location>
        <begin position="139"/>
        <end position="229"/>
    </location>
</feature>
<name>A0A5S5CF86_9BACL</name>
<dbReference type="Gene3D" id="3.40.630.40">
    <property type="entry name" value="Zn-dependent exopeptidases"/>
    <property type="match status" value="1"/>
</dbReference>
<dbReference type="InterPro" id="IPR010897">
    <property type="entry name" value="Spore_II_P"/>
</dbReference>
<evidence type="ECO:0000256" key="1">
    <source>
        <dbReference type="SAM" id="MobiDB-lite"/>
    </source>
</evidence>
<proteinExistence type="predicted"/>
<evidence type="ECO:0000313" key="4">
    <source>
        <dbReference type="Proteomes" id="UP000323257"/>
    </source>
</evidence>
<dbReference type="RefSeq" id="WP_148928510.1">
    <property type="nucleotide sequence ID" value="NZ_VNHS01000002.1"/>
</dbReference>
<feature type="transmembrane region" description="Helical" evidence="2">
    <location>
        <begin position="20"/>
        <end position="47"/>
    </location>
</feature>
<evidence type="ECO:0000313" key="3">
    <source>
        <dbReference type="EMBL" id="TYP78044.1"/>
    </source>
</evidence>
<dbReference type="AlphaFoldDB" id="A0A5S5CF86"/>
<dbReference type="EMBL" id="VNHS01000002">
    <property type="protein sequence ID" value="TYP78044.1"/>
    <property type="molecule type" value="Genomic_DNA"/>
</dbReference>
<comment type="caution">
    <text evidence="3">The sequence shown here is derived from an EMBL/GenBank/DDBJ whole genome shotgun (WGS) entry which is preliminary data.</text>
</comment>
<dbReference type="NCBIfam" id="TIGR02867">
    <property type="entry name" value="spore_II_P"/>
    <property type="match status" value="1"/>
</dbReference>